<dbReference type="SUPFAM" id="SSF102114">
    <property type="entry name" value="Radical SAM enzymes"/>
    <property type="match status" value="1"/>
</dbReference>
<organism evidence="2 3">
    <name type="scientific">Heliobacterium chlorum</name>
    <dbReference type="NCBI Taxonomy" id="2698"/>
    <lineage>
        <taxon>Bacteria</taxon>
        <taxon>Bacillati</taxon>
        <taxon>Bacillota</taxon>
        <taxon>Clostridia</taxon>
        <taxon>Eubacteriales</taxon>
        <taxon>Heliobacteriaceae</taxon>
        <taxon>Heliobacterium</taxon>
    </lineage>
</organism>
<dbReference type="EC" id="1.3.98.3" evidence="2"/>
<dbReference type="Proteomes" id="UP000617402">
    <property type="component" value="Unassembled WGS sequence"/>
</dbReference>
<dbReference type="Pfam" id="PF04055">
    <property type="entry name" value="Radical_SAM"/>
    <property type="match status" value="1"/>
</dbReference>
<evidence type="ECO:0000313" key="3">
    <source>
        <dbReference type="Proteomes" id="UP000617402"/>
    </source>
</evidence>
<evidence type="ECO:0000259" key="1">
    <source>
        <dbReference type="PROSITE" id="PS51918"/>
    </source>
</evidence>
<dbReference type="EMBL" id="JACVHF010000016">
    <property type="protein sequence ID" value="MBC9785651.1"/>
    <property type="molecule type" value="Genomic_DNA"/>
</dbReference>
<protein>
    <submittedName>
        <fullName evidence="2">Coproporphyrinogen dehydrogenase HemZ</fullName>
        <ecNumber evidence="2">1.3.98.3</ecNumber>
    </submittedName>
</protein>
<dbReference type="CDD" id="cd01335">
    <property type="entry name" value="Radical_SAM"/>
    <property type="match status" value="1"/>
</dbReference>
<dbReference type="SFLD" id="SFLDS00029">
    <property type="entry name" value="Radical_SAM"/>
    <property type="match status" value="1"/>
</dbReference>
<evidence type="ECO:0000313" key="2">
    <source>
        <dbReference type="EMBL" id="MBC9785651.1"/>
    </source>
</evidence>
<proteinExistence type="predicted"/>
<dbReference type="InterPro" id="IPR007197">
    <property type="entry name" value="rSAM"/>
</dbReference>
<dbReference type="SFLD" id="SFLDF00310">
    <property type="entry name" value="oxygen-independent_coproporphy"/>
    <property type="match status" value="1"/>
</dbReference>
<dbReference type="InterPro" id="IPR034505">
    <property type="entry name" value="Coproporphyrinogen-III_oxidase"/>
</dbReference>
<dbReference type="RefSeq" id="WP_188041094.1">
    <property type="nucleotide sequence ID" value="NZ_JACVHF010000016.1"/>
</dbReference>
<dbReference type="Gene3D" id="3.80.30.20">
    <property type="entry name" value="tm_1862 like domain"/>
    <property type="match status" value="1"/>
</dbReference>
<reference evidence="2 3" key="1">
    <citation type="submission" date="2020-07" db="EMBL/GenBank/DDBJ databases">
        <title>Draft whole-genome sequence of Heliobacterium chlorum DSM 3682, type strain.</title>
        <authorList>
            <person name="Kyndt J.A."/>
            <person name="Meyer T.E."/>
            <person name="Imhoff J.F."/>
        </authorList>
    </citation>
    <scope>NUCLEOTIDE SEQUENCE [LARGE SCALE GENOMIC DNA]</scope>
    <source>
        <strain evidence="2 3">DSM 3682</strain>
    </source>
</reference>
<dbReference type="PANTHER" id="PTHR13932">
    <property type="entry name" value="COPROPORPHYRINIGEN III OXIDASE"/>
    <property type="match status" value="1"/>
</dbReference>
<dbReference type="InterPro" id="IPR058240">
    <property type="entry name" value="rSAM_sf"/>
</dbReference>
<dbReference type="PROSITE" id="PS51918">
    <property type="entry name" value="RADICAL_SAM"/>
    <property type="match status" value="1"/>
</dbReference>
<dbReference type="SMART" id="SM00729">
    <property type="entry name" value="Elp3"/>
    <property type="match status" value="1"/>
</dbReference>
<dbReference type="SFLD" id="SFLDG01065">
    <property type="entry name" value="anaerobic_coproporphyrinogen-I"/>
    <property type="match status" value="1"/>
</dbReference>
<dbReference type="NCBIfam" id="TIGR03994">
    <property type="entry name" value="rSAM_HemZ"/>
    <property type="match status" value="1"/>
</dbReference>
<dbReference type="SFLD" id="SFLDG01082">
    <property type="entry name" value="B12-binding_domain_containing"/>
    <property type="match status" value="1"/>
</dbReference>
<keyword evidence="3" id="KW-1185">Reference proteome</keyword>
<sequence>MNVHLRGRAQGFGVTLQEVLWLFFPEAKICEHELDPKELRLIKAFENNSDGDSPIDGSFVTNKLETGESTAWLVFEDSSEPSGTVIEATFWMDGKAGRGKASLSSTVPEEEENDRRRVSKLALLRALEDYTGKLTNQWGILTGVRPTKIVHRRLDKGIPSDNIADELTRDYAVHPEKTSLLIDIAQRQRPFFYHRPKDRNKVGVYIGVPFCPTRCLYCSFPGYELKKYKKWVEPFWSSLLLEVEQVGKALVKAGQQVEHIYVGGGTPTSLNLEMLKGLLQHVQEYLCGPETVEFTVEAGRPDTLDPAKLEAMNAHGVNRLSINPQSMNASTLERIGRCHRPEEVEKTVALAKKMGFPIINMDVIIGLPGETAATVNETMERIAVLQPENVTVHTMALKRASRLTAEKDQWALPPEEEVASMLEVTKKAARNLGLVPYYMYRQKRILANMENVGYALPGKECIYNIQVMEERQTIWGIGAGAATKIIRPDDAVMLDSWHNPKDPMNYVERIQEIIRRKTEQLEGKTC</sequence>
<dbReference type="PANTHER" id="PTHR13932:SF1">
    <property type="entry name" value="OXYGEN-INDEPENDENT COPROPORPHYRINOGEN-III OXIDASE-LIKE PROTEIN HEMZ"/>
    <property type="match status" value="1"/>
</dbReference>
<feature type="domain" description="Radical SAM core" evidence="1">
    <location>
        <begin position="196"/>
        <end position="435"/>
    </location>
</feature>
<dbReference type="GO" id="GO:0051989">
    <property type="term" value="F:coproporphyrinogen dehydrogenase activity"/>
    <property type="evidence" value="ECO:0007669"/>
    <property type="project" value="UniProtKB-EC"/>
</dbReference>
<name>A0ABR7T7H9_HELCL</name>
<comment type="caution">
    <text evidence="2">The sequence shown here is derived from an EMBL/GenBank/DDBJ whole genome shotgun (WGS) entry which is preliminary data.</text>
</comment>
<dbReference type="InterPro" id="IPR023995">
    <property type="entry name" value="HemZ"/>
</dbReference>
<dbReference type="InterPro" id="IPR023404">
    <property type="entry name" value="rSAM_horseshoe"/>
</dbReference>
<dbReference type="InterPro" id="IPR006638">
    <property type="entry name" value="Elp3/MiaA/NifB-like_rSAM"/>
</dbReference>
<accession>A0ABR7T7H9</accession>
<keyword evidence="2" id="KW-0560">Oxidoreductase</keyword>
<gene>
    <name evidence="2" type="primary">hemZ</name>
    <name evidence="2" type="ORF">H1S01_14245</name>
</gene>